<evidence type="ECO:0000313" key="11">
    <source>
        <dbReference type="EMBL" id="PKV63299.1"/>
    </source>
</evidence>
<keyword evidence="4 5" id="KW-0720">Serine protease</keyword>
<feature type="chain" id="PRO_5014645649" evidence="8">
    <location>
        <begin position="24"/>
        <end position="406"/>
    </location>
</feature>
<comment type="similarity">
    <text evidence="1 5 6">Belongs to the peptidase S8 family.</text>
</comment>
<dbReference type="GO" id="GO:0005615">
    <property type="term" value="C:extracellular space"/>
    <property type="evidence" value="ECO:0007669"/>
    <property type="project" value="TreeGrafter"/>
</dbReference>
<dbReference type="Pfam" id="PF00082">
    <property type="entry name" value="Peptidase_S8"/>
    <property type="match status" value="1"/>
</dbReference>
<evidence type="ECO:0000256" key="6">
    <source>
        <dbReference type="RuleBase" id="RU003355"/>
    </source>
</evidence>
<evidence type="ECO:0000256" key="1">
    <source>
        <dbReference type="ARBA" id="ARBA00011073"/>
    </source>
</evidence>
<dbReference type="EMBL" id="PJMU01000003">
    <property type="protein sequence ID" value="PKV63299.1"/>
    <property type="molecule type" value="Genomic_DNA"/>
</dbReference>
<dbReference type="OrthoDB" id="9798386at2"/>
<evidence type="ECO:0000256" key="8">
    <source>
        <dbReference type="SAM" id="SignalP"/>
    </source>
</evidence>
<evidence type="ECO:0000256" key="7">
    <source>
        <dbReference type="SAM" id="MobiDB-lite"/>
    </source>
</evidence>
<evidence type="ECO:0000256" key="5">
    <source>
        <dbReference type="PROSITE-ProRule" id="PRU01240"/>
    </source>
</evidence>
<feature type="region of interest" description="Disordered" evidence="7">
    <location>
        <begin position="386"/>
        <end position="406"/>
    </location>
</feature>
<sequence>MKNTLRVKNVLRSVLFGAALSSAAVSFTSCDSEAPEATEVAENLQTDTQNGAIIKGQYIVVFKKDGNQRLDGTTTYAERVGAVREMGRELLSSNGIANATIEQAYGQAIVGVAARLTDDQVDALRRDSRVAYIEPDRVVMLAKPGTGGGGSTGQTVPYGIARVGYGDGTGKTAWVIDSGIDLTHPDLNVDVARSRTFFTSGRDASDANDGNGHGTHVAGTIAAKNNSIGVIGVAHDASVVAVKVLDSRGSGSYSGVIAGVDYVASAAQSGDVANMSLGGPASQALDDAVIAAASKGIKFALAAGNESTHAGNSSPARANHANIYTVSAMNSSDSWASFSNYGNPPVDVCAPGVNINSTWKGGGYNTISGTSMASPHVAGLLLHGPLKTSGTVKNDPDGNPDPIAIK</sequence>
<evidence type="ECO:0000313" key="12">
    <source>
        <dbReference type="Proteomes" id="UP000233782"/>
    </source>
</evidence>
<dbReference type="InterPro" id="IPR000209">
    <property type="entry name" value="Peptidase_S8/S53_dom"/>
</dbReference>
<dbReference type="InterPro" id="IPR036852">
    <property type="entry name" value="Peptidase_S8/S53_dom_sf"/>
</dbReference>
<dbReference type="InterPro" id="IPR037045">
    <property type="entry name" value="S8pro/Inhibitor_I9_sf"/>
</dbReference>
<dbReference type="InterPro" id="IPR034193">
    <property type="entry name" value="PCSK9_ProteinaseK-like"/>
</dbReference>
<feature type="active site" description="Charge relay system" evidence="5">
    <location>
        <position position="371"/>
    </location>
</feature>
<dbReference type="InterPro" id="IPR022398">
    <property type="entry name" value="Peptidase_S8_His-AS"/>
</dbReference>
<dbReference type="SUPFAM" id="SSF52743">
    <property type="entry name" value="Subtilisin-like"/>
    <property type="match status" value="1"/>
</dbReference>
<dbReference type="Proteomes" id="UP000233782">
    <property type="component" value="Unassembled WGS sequence"/>
</dbReference>
<dbReference type="PROSITE" id="PS00136">
    <property type="entry name" value="SUBTILASE_ASP"/>
    <property type="match status" value="1"/>
</dbReference>
<organism evidence="11 12">
    <name type="scientific">Pontibacter ramchanderi</name>
    <dbReference type="NCBI Taxonomy" id="1179743"/>
    <lineage>
        <taxon>Bacteria</taxon>
        <taxon>Pseudomonadati</taxon>
        <taxon>Bacteroidota</taxon>
        <taxon>Cytophagia</taxon>
        <taxon>Cytophagales</taxon>
        <taxon>Hymenobacteraceae</taxon>
        <taxon>Pontibacter</taxon>
    </lineage>
</organism>
<dbReference type="InterPro" id="IPR023828">
    <property type="entry name" value="Peptidase_S8_Ser-AS"/>
</dbReference>
<dbReference type="PRINTS" id="PR00723">
    <property type="entry name" value="SUBTILISIN"/>
</dbReference>
<gene>
    <name evidence="11" type="ORF">BD749_3139</name>
</gene>
<evidence type="ECO:0000256" key="3">
    <source>
        <dbReference type="ARBA" id="ARBA00022801"/>
    </source>
</evidence>
<protein>
    <submittedName>
        <fullName evidence="11">Peptidase inhibitor I9</fullName>
    </submittedName>
</protein>
<name>A0A2N3U959_9BACT</name>
<evidence type="ECO:0000259" key="10">
    <source>
        <dbReference type="Pfam" id="PF05922"/>
    </source>
</evidence>
<dbReference type="Gene3D" id="3.30.70.80">
    <property type="entry name" value="Peptidase S8 propeptide/proteinase inhibitor I9"/>
    <property type="match status" value="1"/>
</dbReference>
<dbReference type="Pfam" id="PF05922">
    <property type="entry name" value="Inhibitor_I9"/>
    <property type="match status" value="1"/>
</dbReference>
<feature type="domain" description="Peptidase S8/S53" evidence="9">
    <location>
        <begin position="175"/>
        <end position="381"/>
    </location>
</feature>
<dbReference type="GO" id="GO:0004252">
    <property type="term" value="F:serine-type endopeptidase activity"/>
    <property type="evidence" value="ECO:0007669"/>
    <property type="project" value="UniProtKB-UniRule"/>
</dbReference>
<evidence type="ECO:0000259" key="9">
    <source>
        <dbReference type="Pfam" id="PF00082"/>
    </source>
</evidence>
<dbReference type="PANTHER" id="PTHR43806:SF66">
    <property type="entry name" value="SERIN ENDOPEPTIDASE"/>
    <property type="match status" value="1"/>
</dbReference>
<comment type="caution">
    <text evidence="11">The sequence shown here is derived from an EMBL/GenBank/DDBJ whole genome shotgun (WGS) entry which is preliminary data.</text>
</comment>
<dbReference type="Gene3D" id="3.40.50.200">
    <property type="entry name" value="Peptidase S8/S53 domain"/>
    <property type="match status" value="1"/>
</dbReference>
<keyword evidence="8" id="KW-0732">Signal</keyword>
<dbReference type="CDD" id="cd04077">
    <property type="entry name" value="Peptidases_S8_PCSK9_ProteinaseK_like"/>
    <property type="match status" value="1"/>
</dbReference>
<keyword evidence="2 5" id="KW-0645">Protease</keyword>
<keyword evidence="3 5" id="KW-0378">Hydrolase</keyword>
<dbReference type="PROSITE" id="PS00137">
    <property type="entry name" value="SUBTILASE_HIS"/>
    <property type="match status" value="1"/>
</dbReference>
<reference evidence="11 12" key="1">
    <citation type="submission" date="2017-12" db="EMBL/GenBank/DDBJ databases">
        <title>Genomic Encyclopedia of Type Strains, Phase III (KMG-III): the genomes of soil and plant-associated and newly described type strains.</title>
        <authorList>
            <person name="Whitman W."/>
        </authorList>
    </citation>
    <scope>NUCLEOTIDE SEQUENCE [LARGE SCALE GENOMIC DNA]</scope>
    <source>
        <strain evidence="11 12">LP43</strain>
    </source>
</reference>
<dbReference type="SUPFAM" id="SSF54897">
    <property type="entry name" value="Protease propeptides/inhibitors"/>
    <property type="match status" value="1"/>
</dbReference>
<dbReference type="PANTHER" id="PTHR43806">
    <property type="entry name" value="PEPTIDASE S8"/>
    <property type="match status" value="1"/>
</dbReference>
<dbReference type="InterPro" id="IPR050131">
    <property type="entry name" value="Peptidase_S8_subtilisin-like"/>
</dbReference>
<evidence type="ECO:0000256" key="4">
    <source>
        <dbReference type="ARBA" id="ARBA00022825"/>
    </source>
</evidence>
<dbReference type="InterPro" id="IPR023827">
    <property type="entry name" value="Peptidase_S8_Asp-AS"/>
</dbReference>
<dbReference type="RefSeq" id="WP_101445963.1">
    <property type="nucleotide sequence ID" value="NZ_PJMU01000003.1"/>
</dbReference>
<dbReference type="PROSITE" id="PS51892">
    <property type="entry name" value="SUBTILASE"/>
    <property type="match status" value="1"/>
</dbReference>
<feature type="domain" description="Inhibitor I9" evidence="10">
    <location>
        <begin position="57"/>
        <end position="141"/>
    </location>
</feature>
<dbReference type="PROSITE" id="PS51257">
    <property type="entry name" value="PROKAR_LIPOPROTEIN"/>
    <property type="match status" value="1"/>
</dbReference>
<dbReference type="InterPro" id="IPR015500">
    <property type="entry name" value="Peptidase_S8_subtilisin-rel"/>
</dbReference>
<keyword evidence="12" id="KW-1185">Reference proteome</keyword>
<dbReference type="PROSITE" id="PS00138">
    <property type="entry name" value="SUBTILASE_SER"/>
    <property type="match status" value="1"/>
</dbReference>
<dbReference type="AlphaFoldDB" id="A0A2N3U959"/>
<dbReference type="GO" id="GO:0006508">
    <property type="term" value="P:proteolysis"/>
    <property type="evidence" value="ECO:0007669"/>
    <property type="project" value="UniProtKB-KW"/>
</dbReference>
<dbReference type="InterPro" id="IPR010259">
    <property type="entry name" value="S8pro/Inhibitor_I9"/>
</dbReference>
<evidence type="ECO:0000256" key="2">
    <source>
        <dbReference type="ARBA" id="ARBA00022670"/>
    </source>
</evidence>
<feature type="active site" description="Charge relay system" evidence="5">
    <location>
        <position position="177"/>
    </location>
</feature>
<proteinExistence type="inferred from homology"/>
<feature type="active site" description="Charge relay system" evidence="5">
    <location>
        <position position="213"/>
    </location>
</feature>
<accession>A0A2N3U959</accession>
<feature type="signal peptide" evidence="8">
    <location>
        <begin position="1"/>
        <end position="23"/>
    </location>
</feature>